<protein>
    <submittedName>
        <fullName evidence="1">Uncharacterized protein</fullName>
    </submittedName>
</protein>
<proteinExistence type="predicted"/>
<dbReference type="AlphaFoldDB" id="A0A8X6FS74"/>
<name>A0A8X6FS74_TRICU</name>
<reference evidence="1" key="1">
    <citation type="submission" date="2020-07" db="EMBL/GenBank/DDBJ databases">
        <title>Multicomponent nature underlies the extraordinary mechanical properties of spider dragline silk.</title>
        <authorList>
            <person name="Kono N."/>
            <person name="Nakamura H."/>
            <person name="Mori M."/>
            <person name="Yoshida Y."/>
            <person name="Ohtoshi R."/>
            <person name="Malay A.D."/>
            <person name="Moran D.A.P."/>
            <person name="Tomita M."/>
            <person name="Numata K."/>
            <person name="Arakawa K."/>
        </authorList>
    </citation>
    <scope>NUCLEOTIDE SEQUENCE</scope>
</reference>
<dbReference type="EMBL" id="BMAO01023309">
    <property type="protein sequence ID" value="GFQ87937.1"/>
    <property type="molecule type" value="Genomic_DNA"/>
</dbReference>
<keyword evidence="2" id="KW-1185">Reference proteome</keyword>
<accession>A0A8X6FS74</accession>
<evidence type="ECO:0000313" key="2">
    <source>
        <dbReference type="Proteomes" id="UP000887116"/>
    </source>
</evidence>
<dbReference type="Proteomes" id="UP000887116">
    <property type="component" value="Unassembled WGS sequence"/>
</dbReference>
<evidence type="ECO:0000313" key="1">
    <source>
        <dbReference type="EMBL" id="GFQ87937.1"/>
    </source>
</evidence>
<sequence length="108" mass="12771">MCSLRDNGPHPLTSAGELFLFWWWCRFCGWFEIQIVTSLGTLRLVRFAQGGSVYPEKLGLTVSYVRKISVWKFRELCRRSRGTTEQFRLFQGFWEELSIEWEEAKVSP</sequence>
<gene>
    <name evidence="1" type="ORF">TNCT_145561</name>
</gene>
<organism evidence="1 2">
    <name type="scientific">Trichonephila clavata</name>
    <name type="common">Joro spider</name>
    <name type="synonym">Nephila clavata</name>
    <dbReference type="NCBI Taxonomy" id="2740835"/>
    <lineage>
        <taxon>Eukaryota</taxon>
        <taxon>Metazoa</taxon>
        <taxon>Ecdysozoa</taxon>
        <taxon>Arthropoda</taxon>
        <taxon>Chelicerata</taxon>
        <taxon>Arachnida</taxon>
        <taxon>Araneae</taxon>
        <taxon>Araneomorphae</taxon>
        <taxon>Entelegynae</taxon>
        <taxon>Araneoidea</taxon>
        <taxon>Nephilidae</taxon>
        <taxon>Trichonephila</taxon>
    </lineage>
</organism>
<comment type="caution">
    <text evidence="1">The sequence shown here is derived from an EMBL/GenBank/DDBJ whole genome shotgun (WGS) entry which is preliminary data.</text>
</comment>